<keyword evidence="1" id="KW-0732">Signal</keyword>
<keyword evidence="3" id="KW-1185">Reference proteome</keyword>
<evidence type="ECO:0000313" key="2">
    <source>
        <dbReference type="EMBL" id="TGY93073.1"/>
    </source>
</evidence>
<proteinExistence type="predicted"/>
<reference evidence="2 3" key="1">
    <citation type="journal article" date="2013" name="Int. J. Syst. Evol. Microbiol.">
        <title>Marinicauda pacifica gen. nov., sp. nov., a prosthecate alphaproteobacterium of the family Hyphomonadaceae isolated from deep seawater.</title>
        <authorList>
            <person name="Zhang X.Y."/>
            <person name="Li G.W."/>
            <person name="Wang C.S."/>
            <person name="Zhang Y.J."/>
            <person name="Xu X.W."/>
            <person name="Li H."/>
            <person name="Liu A."/>
            <person name="Liu C."/>
            <person name="Xie B.B."/>
            <person name="Qin Q.L."/>
            <person name="Xu Z."/>
            <person name="Chen X.L."/>
            <person name="Zhou B.C."/>
            <person name="Zhang Y.Z."/>
        </authorList>
    </citation>
    <scope>NUCLEOTIDE SEQUENCE [LARGE SCALE GENOMIC DNA]</scope>
    <source>
        <strain evidence="2 3">P-1 km-3</strain>
    </source>
</reference>
<accession>A0A4S2HBD1</accession>
<feature type="chain" id="PRO_5020559742" evidence="1">
    <location>
        <begin position="28"/>
        <end position="314"/>
    </location>
</feature>
<dbReference type="RefSeq" id="WP_158291247.1">
    <property type="nucleotide sequence ID" value="NZ_BMEI01000002.1"/>
</dbReference>
<dbReference type="EMBL" id="SRXV01000002">
    <property type="protein sequence ID" value="TGY93073.1"/>
    <property type="molecule type" value="Genomic_DNA"/>
</dbReference>
<name>A0A4S2HBD1_9PROT</name>
<evidence type="ECO:0000256" key="1">
    <source>
        <dbReference type="SAM" id="SignalP"/>
    </source>
</evidence>
<evidence type="ECO:0000313" key="3">
    <source>
        <dbReference type="Proteomes" id="UP000305451"/>
    </source>
</evidence>
<comment type="caution">
    <text evidence="2">The sequence shown here is derived from an EMBL/GenBank/DDBJ whole genome shotgun (WGS) entry which is preliminary data.</text>
</comment>
<protein>
    <submittedName>
        <fullName evidence="2">Uncharacterized protein</fullName>
    </submittedName>
</protein>
<sequence>MGSCLVRRLAGACLLAMFAGFGPGAFADPPRLEDAALSAPGPWLRVTYTMTPGASGHTVWMEEGALADPAAAPSRPVKVVVRELTLNHGAKRVADQAYTLERNTYDCRQNHMLPGPLTVYDGAGRALVTVSRDDEAPIAPIPHSITHEIWHGVCRNGAALVNHPAAPTIADAIAHDDPAPFPETATAQAIEVDIDRDERMDRASIHMRPHSHRHDLEIVFGREPGRALSIVAAAQPDTGPLVERTIRALESGLYVYDCAIGPEGEPVEPCVPGVAHAGRGGIEVVTPGHPSILVFDPQYGQGPVRLPMVRLGGM</sequence>
<gene>
    <name evidence="2" type="ORF">E5162_08405</name>
</gene>
<feature type="signal peptide" evidence="1">
    <location>
        <begin position="1"/>
        <end position="27"/>
    </location>
</feature>
<dbReference type="OrthoDB" id="8480369at2"/>
<dbReference type="AlphaFoldDB" id="A0A4S2HBD1"/>
<dbReference type="Proteomes" id="UP000305451">
    <property type="component" value="Unassembled WGS sequence"/>
</dbReference>
<organism evidence="2 3">
    <name type="scientific">Marinicauda pacifica</name>
    <dbReference type="NCBI Taxonomy" id="1133559"/>
    <lineage>
        <taxon>Bacteria</taxon>
        <taxon>Pseudomonadati</taxon>
        <taxon>Pseudomonadota</taxon>
        <taxon>Alphaproteobacteria</taxon>
        <taxon>Maricaulales</taxon>
        <taxon>Maricaulaceae</taxon>
        <taxon>Marinicauda</taxon>
    </lineage>
</organism>